<proteinExistence type="predicted"/>
<keyword evidence="4" id="KW-1185">Reference proteome</keyword>
<dbReference type="EMBL" id="KB096275">
    <property type="protein sequence ID" value="ESO06831.1"/>
    <property type="molecule type" value="Genomic_DNA"/>
</dbReference>
<gene>
    <name evidence="3" type="primary">20203383</name>
    <name evidence="2" type="ORF">HELRODRAFT_170851</name>
</gene>
<feature type="compositionally biased region" description="Polar residues" evidence="1">
    <location>
        <begin position="171"/>
        <end position="191"/>
    </location>
</feature>
<protein>
    <submittedName>
        <fullName evidence="2 3">Uncharacterized protein</fullName>
    </submittedName>
</protein>
<dbReference type="RefSeq" id="XP_009014927.1">
    <property type="nucleotide sequence ID" value="XM_009016679.1"/>
</dbReference>
<dbReference type="EMBL" id="AMQM01003695">
    <property type="status" value="NOT_ANNOTATED_CDS"/>
    <property type="molecule type" value="Genomic_DNA"/>
</dbReference>
<evidence type="ECO:0000313" key="4">
    <source>
        <dbReference type="Proteomes" id="UP000015101"/>
    </source>
</evidence>
<sequence>MTSENSEGLARRPLNIVTGDSRLVRNVNSNLNHLSPNDAVFGRRSIHSSNASEILRRSSLNTSALCRHNSSESRRLSLSRDPVQPTSGSLSSLKCRSLPPENEEDDVIGSLTATQISCLSLSSYLQSGRPRSFTCSDLDAKKMKTKVRNRPPTPPPKSEQNLSGDSRDCSDTQFSRSFDSSFLGNIGTSSVLGRRSRHSSRDRLEQSNLDELLPVINES</sequence>
<evidence type="ECO:0000313" key="3">
    <source>
        <dbReference type="EnsemblMetazoa" id="HelroP170851"/>
    </source>
</evidence>
<feature type="region of interest" description="Disordered" evidence="1">
    <location>
        <begin position="66"/>
        <end position="105"/>
    </location>
</feature>
<feature type="region of interest" description="Disordered" evidence="1">
    <location>
        <begin position="135"/>
        <end position="205"/>
    </location>
</feature>
<dbReference type="CTD" id="20203383"/>
<dbReference type="GeneID" id="20203383"/>
<name>T1F3I4_HELRO</name>
<evidence type="ECO:0000313" key="2">
    <source>
        <dbReference type="EMBL" id="ESO06831.1"/>
    </source>
</evidence>
<reference evidence="2 4" key="2">
    <citation type="journal article" date="2013" name="Nature">
        <title>Insights into bilaterian evolution from three spiralian genomes.</title>
        <authorList>
            <person name="Simakov O."/>
            <person name="Marletaz F."/>
            <person name="Cho S.J."/>
            <person name="Edsinger-Gonzales E."/>
            <person name="Havlak P."/>
            <person name="Hellsten U."/>
            <person name="Kuo D.H."/>
            <person name="Larsson T."/>
            <person name="Lv J."/>
            <person name="Arendt D."/>
            <person name="Savage R."/>
            <person name="Osoegawa K."/>
            <person name="de Jong P."/>
            <person name="Grimwood J."/>
            <person name="Chapman J.A."/>
            <person name="Shapiro H."/>
            <person name="Aerts A."/>
            <person name="Otillar R.P."/>
            <person name="Terry A.Y."/>
            <person name="Boore J.L."/>
            <person name="Grigoriev I.V."/>
            <person name="Lindberg D.R."/>
            <person name="Seaver E.C."/>
            <person name="Weisblat D.A."/>
            <person name="Putnam N.H."/>
            <person name="Rokhsar D.S."/>
        </authorList>
    </citation>
    <scope>NUCLEOTIDE SEQUENCE</scope>
</reference>
<reference evidence="3" key="3">
    <citation type="submission" date="2015-06" db="UniProtKB">
        <authorList>
            <consortium name="EnsemblMetazoa"/>
        </authorList>
    </citation>
    <scope>IDENTIFICATION</scope>
</reference>
<accession>T1F3I4</accession>
<evidence type="ECO:0000256" key="1">
    <source>
        <dbReference type="SAM" id="MobiDB-lite"/>
    </source>
</evidence>
<dbReference type="Proteomes" id="UP000015101">
    <property type="component" value="Unassembled WGS sequence"/>
</dbReference>
<dbReference type="AlphaFoldDB" id="T1F3I4"/>
<feature type="compositionally biased region" description="Polar residues" evidence="1">
    <location>
        <begin position="84"/>
        <end position="94"/>
    </location>
</feature>
<dbReference type="EnsemblMetazoa" id="HelroT170851">
    <property type="protein sequence ID" value="HelroP170851"/>
    <property type="gene ID" value="HelroG170851"/>
</dbReference>
<dbReference type="InParanoid" id="T1F3I4"/>
<dbReference type="KEGG" id="hro:HELRODRAFT_170851"/>
<reference evidence="4" key="1">
    <citation type="submission" date="2012-12" db="EMBL/GenBank/DDBJ databases">
        <authorList>
            <person name="Hellsten U."/>
            <person name="Grimwood J."/>
            <person name="Chapman J.A."/>
            <person name="Shapiro H."/>
            <person name="Aerts A."/>
            <person name="Otillar R.P."/>
            <person name="Terry A.Y."/>
            <person name="Boore J.L."/>
            <person name="Simakov O."/>
            <person name="Marletaz F."/>
            <person name="Cho S.-J."/>
            <person name="Edsinger-Gonzales E."/>
            <person name="Havlak P."/>
            <person name="Kuo D.-H."/>
            <person name="Larsson T."/>
            <person name="Lv J."/>
            <person name="Arendt D."/>
            <person name="Savage R."/>
            <person name="Osoegawa K."/>
            <person name="de Jong P."/>
            <person name="Lindberg D.R."/>
            <person name="Seaver E.C."/>
            <person name="Weisblat D.A."/>
            <person name="Putnam N.H."/>
            <person name="Grigoriev I.V."/>
            <person name="Rokhsar D.S."/>
        </authorList>
    </citation>
    <scope>NUCLEOTIDE SEQUENCE</scope>
</reference>
<organism evidence="3 4">
    <name type="scientific">Helobdella robusta</name>
    <name type="common">Californian leech</name>
    <dbReference type="NCBI Taxonomy" id="6412"/>
    <lineage>
        <taxon>Eukaryota</taxon>
        <taxon>Metazoa</taxon>
        <taxon>Spiralia</taxon>
        <taxon>Lophotrochozoa</taxon>
        <taxon>Annelida</taxon>
        <taxon>Clitellata</taxon>
        <taxon>Hirudinea</taxon>
        <taxon>Rhynchobdellida</taxon>
        <taxon>Glossiphoniidae</taxon>
        <taxon>Helobdella</taxon>
    </lineage>
</organism>
<dbReference type="HOGENOM" id="CLU_1262770_0_0_1"/>